<dbReference type="InterPro" id="IPR029336">
    <property type="entry name" value="DUF4594"/>
</dbReference>
<reference evidence="4" key="1">
    <citation type="submission" date="2025-08" db="UniProtKB">
        <authorList>
            <consortium name="Ensembl"/>
        </authorList>
    </citation>
    <scope>IDENTIFICATION</scope>
</reference>
<evidence type="ECO:0000313" key="5">
    <source>
        <dbReference type="Proteomes" id="UP000694392"/>
    </source>
</evidence>
<organism evidence="4 5">
    <name type="scientific">Sphenodon punctatus</name>
    <name type="common">Tuatara</name>
    <name type="synonym">Hatteria punctata</name>
    <dbReference type="NCBI Taxonomy" id="8508"/>
    <lineage>
        <taxon>Eukaryota</taxon>
        <taxon>Metazoa</taxon>
        <taxon>Chordata</taxon>
        <taxon>Craniata</taxon>
        <taxon>Vertebrata</taxon>
        <taxon>Euteleostomi</taxon>
        <taxon>Lepidosauria</taxon>
        <taxon>Sphenodontia</taxon>
        <taxon>Sphenodontidae</taxon>
        <taxon>Sphenodon</taxon>
    </lineage>
</organism>
<feature type="compositionally biased region" description="Basic and acidic residues" evidence="3">
    <location>
        <begin position="192"/>
        <end position="223"/>
    </location>
</feature>
<feature type="compositionally biased region" description="Basic and acidic residues" evidence="3">
    <location>
        <begin position="59"/>
        <end position="72"/>
    </location>
</feature>
<dbReference type="Proteomes" id="UP000694392">
    <property type="component" value="Unplaced"/>
</dbReference>
<dbReference type="AlphaFoldDB" id="A0A8D0H4H3"/>
<feature type="compositionally biased region" description="Basic and acidic residues" evidence="3">
    <location>
        <begin position="87"/>
        <end position="98"/>
    </location>
</feature>
<accession>A0A8D0H4H3</accession>
<gene>
    <name evidence="4" type="primary">CCDC9</name>
</gene>
<feature type="compositionally biased region" description="Low complexity" evidence="3">
    <location>
        <begin position="73"/>
        <end position="86"/>
    </location>
</feature>
<reference evidence="4" key="2">
    <citation type="submission" date="2025-09" db="UniProtKB">
        <authorList>
            <consortium name="Ensembl"/>
        </authorList>
    </citation>
    <scope>IDENTIFICATION</scope>
</reference>
<protein>
    <submittedName>
        <fullName evidence="4">Coiled-coil domain containing 9</fullName>
    </submittedName>
</protein>
<dbReference type="Ensembl" id="ENSSPUT00000017088.1">
    <property type="protein sequence ID" value="ENSSPUP00000016027.1"/>
    <property type="gene ID" value="ENSSPUG00000012384.1"/>
</dbReference>
<feature type="compositionally biased region" description="Basic and acidic residues" evidence="3">
    <location>
        <begin position="37"/>
        <end position="47"/>
    </location>
</feature>
<feature type="region of interest" description="Disordered" evidence="3">
    <location>
        <begin position="37"/>
        <end position="274"/>
    </location>
</feature>
<feature type="compositionally biased region" description="Polar residues" evidence="3">
    <location>
        <begin position="264"/>
        <end position="274"/>
    </location>
</feature>
<evidence type="ECO:0000313" key="4">
    <source>
        <dbReference type="Ensembl" id="ENSSPUP00000016027.1"/>
    </source>
</evidence>
<keyword evidence="5" id="KW-1185">Reference proteome</keyword>
<evidence type="ECO:0000256" key="2">
    <source>
        <dbReference type="ARBA" id="ARBA00023054"/>
    </source>
</evidence>
<proteinExistence type="predicted"/>
<name>A0A8D0H4H3_SPHPU</name>
<feature type="compositionally biased region" description="Basic and acidic residues" evidence="3">
    <location>
        <begin position="164"/>
        <end position="185"/>
    </location>
</feature>
<dbReference type="PANTHER" id="PTHR15635:SF11">
    <property type="entry name" value="COILED-COIL DOMAIN-CONTAINING PROTEIN 9"/>
    <property type="match status" value="1"/>
</dbReference>
<sequence length="274" mass="31010">MSASLELKSKEEKDAELDRRIEALRRKNEALIKRYQEIEEDRKKAEQEGVAVTGARRPRSSEGDRPERRRGEQGSPVLSVQLSLSPGEKRVVSSERRTPKAARSPAPRGSNRAGPYPTNCSPRVECPPELPPWEGLGRDIAGPADRDSRGWKSRGRAGPAGDAGPDRKSKEWEERRRQNIEKMNEEMEQIAEYERSQREKNPVRSFLDDPRRSGPFAESDRRDGSRRHIRNWGGPDFDKVRTGLERGKDQPTPVRGWGGEWQGSAHTNRGGETT</sequence>
<keyword evidence="1" id="KW-0597">Phosphoprotein</keyword>
<evidence type="ECO:0000256" key="1">
    <source>
        <dbReference type="ARBA" id="ARBA00022553"/>
    </source>
</evidence>
<evidence type="ECO:0000256" key="3">
    <source>
        <dbReference type="SAM" id="MobiDB-lite"/>
    </source>
</evidence>
<dbReference type="GeneTree" id="ENSGT00530000063950"/>
<keyword evidence="2" id="KW-0175">Coiled coil</keyword>
<feature type="compositionally biased region" description="Basic and acidic residues" evidence="3">
    <location>
        <begin position="236"/>
        <end position="249"/>
    </location>
</feature>
<dbReference type="PANTHER" id="PTHR15635">
    <property type="entry name" value="COILED-COIL DOMAIN CONTAINING PROTEIN 9"/>
    <property type="match status" value="1"/>
</dbReference>